<protein>
    <submittedName>
        <fullName evidence="2">Uncharacterized protein</fullName>
    </submittedName>
</protein>
<keyword evidence="1" id="KW-0175">Coiled coil</keyword>
<name>D9SR46_CLOC7</name>
<evidence type="ECO:0000313" key="3">
    <source>
        <dbReference type="Proteomes" id="UP000002730"/>
    </source>
</evidence>
<evidence type="ECO:0000313" key="2">
    <source>
        <dbReference type="EMBL" id="ADL50334.1"/>
    </source>
</evidence>
<keyword evidence="3" id="KW-1185">Reference proteome</keyword>
<proteinExistence type="predicted"/>
<dbReference type="KEGG" id="ccb:Clocel_0561"/>
<sequence length="518" mass="61390">MDTSRLDVNTMYLNINNFSEIIGEKINLPPESLRNYILANISIAIVRNTTMKRAINRIYTKDKEKYYLETKKSSCVNHIILTFGTLEQELECRKVLGVLLVAENDYILRNNIIKLLRKNYPSIYSAVKNHDKRPLISRYNKMDEFTRSIEFRLDEAIYFYFSIYRSMEAVDIGFIQSIIDDMQFFETSAPINKDVSKEIELHKAKIQELKDYLKNNYGKISNYKDILTNSNPSLVSYGETLNNLFTINKFDINHLFSDYQFINIDEILLAYIKNHNQSIDDSLLLFSIVSGVFIKCLINEYKKNKLLYFESNQETLSFEIDNLNEVNNKLTLENKELSKKIILLESEKLAFDKNLKDELTRLNKFHLQELNIFKSKISALEKDLKEDTIYKSELYRLREYIFQEKKHYIFLNESRNFKELIADKKLIIIGGTKEWRRKFRDKYPEIRTLNGFNESFDPSILANYYYIFFYTGFMNHSTYYKAINFIRTNNLNFGYIGKTNIDLVEQEIIEELDTLTLT</sequence>
<dbReference type="Proteomes" id="UP000002730">
    <property type="component" value="Chromosome"/>
</dbReference>
<evidence type="ECO:0000256" key="1">
    <source>
        <dbReference type="SAM" id="Coils"/>
    </source>
</evidence>
<dbReference type="OrthoDB" id="1625520at2"/>
<accession>D9SR46</accession>
<feature type="coiled-coil region" evidence="1">
    <location>
        <begin position="320"/>
        <end position="347"/>
    </location>
</feature>
<reference evidence="2 3" key="1">
    <citation type="submission" date="2010-08" db="EMBL/GenBank/DDBJ databases">
        <title>Complete sequence of Clostridium cellulovorans 743B.</title>
        <authorList>
            <consortium name="US DOE Joint Genome Institute"/>
            <person name="Lucas S."/>
            <person name="Copeland A."/>
            <person name="Lapidus A."/>
            <person name="Cheng J.-F."/>
            <person name="Bruce D."/>
            <person name="Goodwin L."/>
            <person name="Pitluck S."/>
            <person name="Chertkov O."/>
            <person name="Detter J.C."/>
            <person name="Han C."/>
            <person name="Tapia R."/>
            <person name="Land M."/>
            <person name="Hauser L."/>
            <person name="Chang Y.-J."/>
            <person name="Jeffries C."/>
            <person name="Kyrpides N."/>
            <person name="Ivanova N."/>
            <person name="Mikhailova N."/>
            <person name="Hemme C.L."/>
            <person name="Woyke T."/>
        </authorList>
    </citation>
    <scope>NUCLEOTIDE SEQUENCE [LARGE SCALE GENOMIC DNA]</scope>
    <source>
        <strain evidence="3">ATCC 35296 / DSM 3052 / OCM 3 / 743B</strain>
    </source>
</reference>
<dbReference type="HOGENOM" id="CLU_531832_0_0_9"/>
<gene>
    <name evidence="2" type="ordered locus">Clocel_0561</name>
</gene>
<dbReference type="RefSeq" id="WP_010074889.1">
    <property type="nucleotide sequence ID" value="NC_014393.1"/>
</dbReference>
<organism evidence="2 3">
    <name type="scientific">Clostridium cellulovorans (strain ATCC 35296 / DSM 3052 / OCM 3 / 743B)</name>
    <dbReference type="NCBI Taxonomy" id="573061"/>
    <lineage>
        <taxon>Bacteria</taxon>
        <taxon>Bacillati</taxon>
        <taxon>Bacillota</taxon>
        <taxon>Clostridia</taxon>
        <taxon>Eubacteriales</taxon>
        <taxon>Clostridiaceae</taxon>
        <taxon>Clostridium</taxon>
    </lineage>
</organism>
<dbReference type="eggNOG" id="ENOG50310C8">
    <property type="taxonomic scope" value="Bacteria"/>
</dbReference>
<dbReference type="AlphaFoldDB" id="D9SR46"/>
<dbReference type="EMBL" id="CP002160">
    <property type="protein sequence ID" value="ADL50334.1"/>
    <property type="molecule type" value="Genomic_DNA"/>
</dbReference>